<accession>A0A0D9QF22</accession>
<dbReference type="GeneID" id="24270070"/>
<name>A0A0D9QF22_PLAFR</name>
<dbReference type="AlphaFoldDB" id="A0A0D9QF22"/>
<organism evidence="1 2">
    <name type="scientific">Plasmodium fragile</name>
    <dbReference type="NCBI Taxonomy" id="5857"/>
    <lineage>
        <taxon>Eukaryota</taxon>
        <taxon>Sar</taxon>
        <taxon>Alveolata</taxon>
        <taxon>Apicomplexa</taxon>
        <taxon>Aconoidasida</taxon>
        <taxon>Haemosporida</taxon>
        <taxon>Plasmodiidae</taxon>
        <taxon>Plasmodium</taxon>
        <taxon>Plasmodium (Plasmodium)</taxon>
    </lineage>
</organism>
<evidence type="ECO:0000313" key="2">
    <source>
        <dbReference type="Proteomes" id="UP000054561"/>
    </source>
</evidence>
<reference evidence="1 2" key="1">
    <citation type="submission" date="2014-03" db="EMBL/GenBank/DDBJ databases">
        <title>The Genome Sequence of Plasmodium fragile nilgiri.</title>
        <authorList>
            <consortium name="The Broad Institute Genomics Platform"/>
            <consortium name="The Broad Institute Genome Sequencing Center for Infectious Disease"/>
            <person name="Neafsey D."/>
            <person name="Duraisingh M."/>
            <person name="Young S.K."/>
            <person name="Zeng Q."/>
            <person name="Gargeya S."/>
            <person name="Abouelleil A."/>
            <person name="Alvarado L."/>
            <person name="Chapman S.B."/>
            <person name="Gainer-Dewar J."/>
            <person name="Goldberg J."/>
            <person name="Griggs A."/>
            <person name="Gujja S."/>
            <person name="Hansen M."/>
            <person name="Howarth C."/>
            <person name="Imamovic A."/>
            <person name="Larimer J."/>
            <person name="Pearson M."/>
            <person name="Poon T.W."/>
            <person name="Priest M."/>
            <person name="Roberts A."/>
            <person name="Saif S."/>
            <person name="Shea T."/>
            <person name="Sykes S."/>
            <person name="Wortman J."/>
            <person name="Nusbaum C."/>
            <person name="Birren B."/>
        </authorList>
    </citation>
    <scope>NUCLEOTIDE SEQUENCE [LARGE SCALE GENOMIC DNA]</scope>
    <source>
        <strain evidence="2">nilgiri</strain>
    </source>
</reference>
<evidence type="ECO:0000313" key="1">
    <source>
        <dbReference type="EMBL" id="KJP85589.1"/>
    </source>
</evidence>
<dbReference type="VEuPathDB" id="PlasmoDB:AK88_04756"/>
<keyword evidence="2" id="KW-1185">Reference proteome</keyword>
<proteinExistence type="predicted"/>
<gene>
    <name evidence="1" type="ORF">AK88_04756</name>
</gene>
<sequence>MTNVVECTFKTPPETAKAPENAVIWNAFQYCDEKGWYSLTNHDDIMLRPTTFSDGRIKFLPQLEKIPEEFESVLCGKYDAKAWGKDDCNIVIEGDKDVHISLPGLQEKINYNHRERFPTFLKNWKIIVGMLNEHITVIRINTETAIIVSINEKSNVTVKCVDFNNGFLCVNPHTNLAIAYGGFALSELKKCELVPHITHEGAEWGFFVHLFKWGHIIIPKDIEIKLPSPGLKLIGKKIDTVAIISLPPNIYIHVKIDGPKCIRKLEYGQDYSITAIKSSESDIDIYLLFDGQLIKYEFSFDTRLNKAGKGRSVNYAKLKCTNKSKEVTSFVFQATANSKLLLDSNCPTDNMGHLLCTQTISVFDAETSEYLSHPQGLQLTEVFNTLSYPLEKE</sequence>
<dbReference type="OMA" id="MTNVVEC"/>
<dbReference type="RefSeq" id="XP_012337787.1">
    <property type="nucleotide sequence ID" value="XM_012482364.1"/>
</dbReference>
<protein>
    <submittedName>
        <fullName evidence="1">Uncharacterized protein</fullName>
    </submittedName>
</protein>
<dbReference type="EMBL" id="KQ001718">
    <property type="protein sequence ID" value="KJP85589.1"/>
    <property type="molecule type" value="Genomic_DNA"/>
</dbReference>
<dbReference type="OrthoDB" id="345191at2759"/>
<dbReference type="Proteomes" id="UP000054561">
    <property type="component" value="Unassembled WGS sequence"/>
</dbReference>